<reference evidence="2 3" key="1">
    <citation type="submission" date="2017-08" db="EMBL/GenBank/DDBJ databases">
        <title>Infants hospitalized years apart are colonized by the same room-sourced microbial strains.</title>
        <authorList>
            <person name="Brooks B."/>
            <person name="Olm M.R."/>
            <person name="Firek B.A."/>
            <person name="Baker R."/>
            <person name="Thomas B.C."/>
            <person name="Morowitz M.J."/>
            <person name="Banfield J.F."/>
        </authorList>
    </citation>
    <scope>NUCLEOTIDE SEQUENCE [LARGE SCALE GENOMIC DNA]</scope>
    <source>
        <strain evidence="2">S2_003_000_R2_4</strain>
    </source>
</reference>
<accession>A0A2W5VF95</accession>
<name>A0A2W5VF95_9CAUL</name>
<dbReference type="EMBL" id="QFQZ01000033">
    <property type="protein sequence ID" value="PZR34015.1"/>
    <property type="molecule type" value="Genomic_DNA"/>
</dbReference>
<evidence type="ECO:0000313" key="3">
    <source>
        <dbReference type="Proteomes" id="UP000249393"/>
    </source>
</evidence>
<dbReference type="AlphaFoldDB" id="A0A2W5VF95"/>
<feature type="transmembrane region" description="Helical" evidence="1">
    <location>
        <begin position="78"/>
        <end position="99"/>
    </location>
</feature>
<keyword evidence="1" id="KW-0812">Transmembrane</keyword>
<sequence length="100" mass="11135">MPLFLLVPFAVFFGCVLGQFYLVRKVRRALVARHPALWLQLSDKALFIDNAIFSFVLKKRDKALGDPALSAITGRMRKLQIVAIVAWAAYGIGIVTAGFR</sequence>
<evidence type="ECO:0000313" key="2">
    <source>
        <dbReference type="EMBL" id="PZR34015.1"/>
    </source>
</evidence>
<organism evidence="2 3">
    <name type="scientific">Caulobacter segnis</name>
    <dbReference type="NCBI Taxonomy" id="88688"/>
    <lineage>
        <taxon>Bacteria</taxon>
        <taxon>Pseudomonadati</taxon>
        <taxon>Pseudomonadota</taxon>
        <taxon>Alphaproteobacteria</taxon>
        <taxon>Caulobacterales</taxon>
        <taxon>Caulobacteraceae</taxon>
        <taxon>Caulobacter</taxon>
    </lineage>
</organism>
<dbReference type="RefSeq" id="WP_304277864.1">
    <property type="nucleotide sequence ID" value="NZ_QFQZ01000033.1"/>
</dbReference>
<proteinExistence type="predicted"/>
<evidence type="ECO:0000256" key="1">
    <source>
        <dbReference type="SAM" id="Phobius"/>
    </source>
</evidence>
<protein>
    <submittedName>
        <fullName evidence="2">Uncharacterized protein</fullName>
    </submittedName>
</protein>
<comment type="caution">
    <text evidence="2">The sequence shown here is derived from an EMBL/GenBank/DDBJ whole genome shotgun (WGS) entry which is preliminary data.</text>
</comment>
<keyword evidence="1" id="KW-1133">Transmembrane helix</keyword>
<gene>
    <name evidence="2" type="ORF">DI526_11700</name>
</gene>
<keyword evidence="1" id="KW-0472">Membrane</keyword>
<dbReference type="Proteomes" id="UP000249393">
    <property type="component" value="Unassembled WGS sequence"/>
</dbReference>